<protein>
    <submittedName>
        <fullName evidence="3">DUF4328 domain-containing protein</fullName>
    </submittedName>
</protein>
<sequence>MAREILVLASNWRDYFVVRDYLAGAATDTDVEAVDSDALAVLASWPTILVWIACGVAFLVWLWRARINAELNNDAAVQRRSRGWVVGAWIAPVVNLWYPYQIVSDIWRASSPRPPAPVALINAWWAAFVAAGLVKPIQWRLAEQESSLPDVLGNANMSTLLTGLDVVAGTLLILVIRRITAWQNQVA</sequence>
<gene>
    <name evidence="3" type="ORF">ORV05_13085</name>
</gene>
<keyword evidence="1" id="KW-0812">Transmembrane</keyword>
<keyword evidence="4" id="KW-1185">Reference proteome</keyword>
<evidence type="ECO:0000313" key="3">
    <source>
        <dbReference type="EMBL" id="WAL68665.1"/>
    </source>
</evidence>
<dbReference type="InterPro" id="IPR025565">
    <property type="entry name" value="DUF4328"/>
</dbReference>
<feature type="transmembrane region" description="Helical" evidence="1">
    <location>
        <begin position="84"/>
        <end position="103"/>
    </location>
</feature>
<dbReference type="Pfam" id="PF14219">
    <property type="entry name" value="DUF4328"/>
    <property type="match status" value="1"/>
</dbReference>
<name>A0ABY7B8J6_9PSEU</name>
<evidence type="ECO:0000259" key="2">
    <source>
        <dbReference type="Pfam" id="PF14219"/>
    </source>
</evidence>
<dbReference type="Proteomes" id="UP001163203">
    <property type="component" value="Chromosome"/>
</dbReference>
<feature type="domain" description="DUF4328" evidence="2">
    <location>
        <begin position="30"/>
        <end position="181"/>
    </location>
</feature>
<dbReference type="EMBL" id="CP113836">
    <property type="protein sequence ID" value="WAL68665.1"/>
    <property type="molecule type" value="Genomic_DNA"/>
</dbReference>
<feature type="transmembrane region" description="Helical" evidence="1">
    <location>
        <begin position="155"/>
        <end position="176"/>
    </location>
</feature>
<proteinExistence type="predicted"/>
<keyword evidence="1" id="KW-0472">Membrane</keyword>
<dbReference type="RefSeq" id="WP_268758758.1">
    <property type="nucleotide sequence ID" value="NZ_CP113836.1"/>
</dbReference>
<evidence type="ECO:0000313" key="4">
    <source>
        <dbReference type="Proteomes" id="UP001163203"/>
    </source>
</evidence>
<evidence type="ECO:0000256" key="1">
    <source>
        <dbReference type="SAM" id="Phobius"/>
    </source>
</evidence>
<organism evidence="3 4">
    <name type="scientific">Amycolatopsis cynarae</name>
    <dbReference type="NCBI Taxonomy" id="2995223"/>
    <lineage>
        <taxon>Bacteria</taxon>
        <taxon>Bacillati</taxon>
        <taxon>Actinomycetota</taxon>
        <taxon>Actinomycetes</taxon>
        <taxon>Pseudonocardiales</taxon>
        <taxon>Pseudonocardiaceae</taxon>
        <taxon>Amycolatopsis</taxon>
    </lineage>
</organism>
<accession>A0ABY7B8J6</accession>
<keyword evidence="1" id="KW-1133">Transmembrane helix</keyword>
<feature type="transmembrane region" description="Helical" evidence="1">
    <location>
        <begin position="38"/>
        <end position="63"/>
    </location>
</feature>
<reference evidence="3" key="1">
    <citation type="submission" date="2022-11" db="EMBL/GenBank/DDBJ databases">
        <authorList>
            <person name="Mo P."/>
        </authorList>
    </citation>
    <scope>NUCLEOTIDE SEQUENCE</scope>
    <source>
        <strain evidence="3">HUAS 11-8</strain>
    </source>
</reference>